<geneLocation type="chloroplast" evidence="2"/>
<dbReference type="GeneID" id="8097515"/>
<dbReference type="GO" id="GO:0006412">
    <property type="term" value="P:translation"/>
    <property type="evidence" value="ECO:0007669"/>
    <property type="project" value="InterPro"/>
</dbReference>
<reference evidence="2" key="1">
    <citation type="journal article" date="2010" name="J. Phycol.">
        <title>Analyses of the complete chloroplast genome sequences of two members of the pelagophyceae: Aureococcus anophagefferens CCMP1984 and Aureoumbra lagunensis CCMP1507.</title>
        <authorList>
            <person name="Ong H.C."/>
            <person name="Wilhelm S.W."/>
            <person name="Gobler C.J."/>
            <person name="Bullerjahn G."/>
            <person name="Jacobs M.A."/>
            <person name="McKay J."/>
            <person name="Sims E.H."/>
            <person name="Gillett W.G."/>
            <person name="Zhou Y."/>
            <person name="Haugen E."/>
            <person name="Rocap G."/>
            <person name="Cattolico R.A."/>
        </authorList>
    </citation>
    <scope>NUCLEOTIDE SEQUENCE</scope>
    <source>
        <strain evidence="2">CCMP 1507</strain>
    </source>
</reference>
<dbReference type="AlphaFoldDB" id="C6KJ04"/>
<organism evidence="2">
    <name type="scientific">Aureoumbra lagunensis</name>
    <dbReference type="NCBI Taxonomy" id="44058"/>
    <lineage>
        <taxon>Eukaryota</taxon>
        <taxon>Sar</taxon>
        <taxon>Stramenopiles</taxon>
        <taxon>Ochrophyta</taxon>
        <taxon>Pelagophyceae</taxon>
        <taxon>Pelagomonadales</taxon>
        <taxon>Aureoumbra</taxon>
    </lineage>
</organism>
<dbReference type="SUPFAM" id="SSF54995">
    <property type="entry name" value="Ribosomal protein S6"/>
    <property type="match status" value="1"/>
</dbReference>
<dbReference type="InterPro" id="IPR000529">
    <property type="entry name" value="Ribosomal_bS6"/>
</dbReference>
<dbReference type="GO" id="GO:0019843">
    <property type="term" value="F:rRNA binding"/>
    <property type="evidence" value="ECO:0007669"/>
    <property type="project" value="InterPro"/>
</dbReference>
<sequence length="100" mass="11482">MFDINAQKNYSCVLLFDQTLSKSEIQSSSYNYAKVLKKLGASKISAVLKNDYLLVYPINKNFDVKFVELSFLIAPQAIASYTRELRLDESVLRFFLTVKD</sequence>
<comment type="similarity">
    <text evidence="1">Belongs to the bacterial ribosomal protein bS6 family.</text>
</comment>
<keyword evidence="2" id="KW-0150">Chloroplast</keyword>
<keyword evidence="2" id="KW-0689">Ribosomal protein</keyword>
<dbReference type="EMBL" id="GQ231542">
    <property type="protein sequence ID" value="ACS36960.1"/>
    <property type="molecule type" value="Genomic_DNA"/>
</dbReference>
<dbReference type="InterPro" id="IPR035980">
    <property type="entry name" value="Ribosomal_bS6_sf"/>
</dbReference>
<gene>
    <name evidence="2" type="primary">rps6</name>
    <name evidence="2" type="ORF">AulaCp072</name>
</gene>
<keyword evidence="2" id="KW-0934">Plastid</keyword>
<proteinExistence type="inferred from homology"/>
<dbReference type="Gene3D" id="3.30.70.60">
    <property type="match status" value="1"/>
</dbReference>
<dbReference type="Pfam" id="PF01250">
    <property type="entry name" value="Ribosomal_S6"/>
    <property type="match status" value="1"/>
</dbReference>
<dbReference type="GO" id="GO:0003735">
    <property type="term" value="F:structural constituent of ribosome"/>
    <property type="evidence" value="ECO:0007669"/>
    <property type="project" value="InterPro"/>
</dbReference>
<evidence type="ECO:0000313" key="2">
    <source>
        <dbReference type="EMBL" id="ACS36960.1"/>
    </source>
</evidence>
<dbReference type="InterPro" id="IPR014717">
    <property type="entry name" value="Transl_elong_EF1B/ribsomal_bS6"/>
</dbReference>
<protein>
    <submittedName>
        <fullName evidence="2">30S ribosomal protein S6</fullName>
    </submittedName>
</protein>
<dbReference type="GO" id="GO:0005840">
    <property type="term" value="C:ribosome"/>
    <property type="evidence" value="ECO:0007669"/>
    <property type="project" value="UniProtKB-KW"/>
</dbReference>
<name>C6KJ04_9STRA</name>
<evidence type="ECO:0000256" key="1">
    <source>
        <dbReference type="ARBA" id="ARBA00009512"/>
    </source>
</evidence>
<accession>C6KJ04</accession>
<dbReference type="RefSeq" id="YP_003002248.1">
    <property type="nucleotide sequence ID" value="NC_012903.1"/>
</dbReference>
<keyword evidence="2" id="KW-0687">Ribonucleoprotein</keyword>